<sequence>MDFFKKYLSLKYIVLSAILSTFFVSTTYDIYSQQNNEKFKDHVVFYCQHQDDEVLWAGSAIINAINEVGRDNVYIVLVSNGSGIAVFDKYKKYENLKTKDKIECRNREFLASTKSLGVKPDNTIILSKTNSNGDSYFESMENIAIEFENKFKSVTHVAHTYKLDDHLQHIKNGSVIQGLYNAGKIKDAKYFIKPKYEDKITMKNKIIYTVKSEKDYNKIKNACEQYKFIDSHNFREGIGYKSDYKSFDKLLKNRTAPSILHTPYL</sequence>
<keyword evidence="3" id="KW-1185">Reference proteome</keyword>
<comment type="caution">
    <text evidence="2">The sequence shown here is derived from an EMBL/GenBank/DDBJ whole genome shotgun (WGS) entry which is preliminary data.</text>
</comment>
<keyword evidence="1" id="KW-1133">Transmembrane helix</keyword>
<dbReference type="Pfam" id="PF02585">
    <property type="entry name" value="PIG-L"/>
    <property type="match status" value="1"/>
</dbReference>
<name>A0ABS4E756_9FIRM</name>
<dbReference type="SUPFAM" id="SSF102588">
    <property type="entry name" value="LmbE-like"/>
    <property type="match status" value="1"/>
</dbReference>
<dbReference type="EMBL" id="JAGGJX010000001">
    <property type="protein sequence ID" value="MBP1853790.1"/>
    <property type="molecule type" value="Genomic_DNA"/>
</dbReference>
<gene>
    <name evidence="2" type="ORF">J2Z43_000180</name>
</gene>
<dbReference type="RefSeq" id="WP_209455428.1">
    <property type="nucleotide sequence ID" value="NZ_BAAACS010000017.1"/>
</dbReference>
<protein>
    <recommendedName>
        <fullName evidence="4">GlcNAc-PI de-N-acetylase</fullName>
    </recommendedName>
</protein>
<evidence type="ECO:0000313" key="3">
    <source>
        <dbReference type="Proteomes" id="UP000767291"/>
    </source>
</evidence>
<evidence type="ECO:0008006" key="4">
    <source>
        <dbReference type="Google" id="ProtNLM"/>
    </source>
</evidence>
<dbReference type="InterPro" id="IPR003737">
    <property type="entry name" value="GlcNAc_PI_deacetylase-related"/>
</dbReference>
<proteinExistence type="predicted"/>
<dbReference type="Proteomes" id="UP000767291">
    <property type="component" value="Unassembled WGS sequence"/>
</dbReference>
<organism evidence="2 3">
    <name type="scientific">Metaclostridioides mangenotii</name>
    <dbReference type="NCBI Taxonomy" id="1540"/>
    <lineage>
        <taxon>Bacteria</taxon>
        <taxon>Bacillati</taxon>
        <taxon>Bacillota</taxon>
        <taxon>Clostridia</taxon>
        <taxon>Peptostreptococcales</taxon>
        <taxon>Peptostreptococcaceae</taxon>
        <taxon>Metaclostridioides</taxon>
    </lineage>
</organism>
<reference evidence="2 3" key="1">
    <citation type="submission" date="2021-03" db="EMBL/GenBank/DDBJ databases">
        <title>Genomic Encyclopedia of Type Strains, Phase IV (KMG-IV): sequencing the most valuable type-strain genomes for metagenomic binning, comparative biology and taxonomic classification.</title>
        <authorList>
            <person name="Goeker M."/>
        </authorList>
    </citation>
    <scope>NUCLEOTIDE SEQUENCE [LARGE SCALE GENOMIC DNA]</scope>
    <source>
        <strain evidence="2 3">DSM 1289</strain>
    </source>
</reference>
<dbReference type="Gene3D" id="3.40.50.10320">
    <property type="entry name" value="LmbE-like"/>
    <property type="match status" value="1"/>
</dbReference>
<accession>A0ABS4E756</accession>
<keyword evidence="1" id="KW-0472">Membrane</keyword>
<evidence type="ECO:0000313" key="2">
    <source>
        <dbReference type="EMBL" id="MBP1853790.1"/>
    </source>
</evidence>
<dbReference type="InterPro" id="IPR024078">
    <property type="entry name" value="LmbE-like_dom_sf"/>
</dbReference>
<evidence type="ECO:0000256" key="1">
    <source>
        <dbReference type="SAM" id="Phobius"/>
    </source>
</evidence>
<feature type="transmembrane region" description="Helical" evidence="1">
    <location>
        <begin position="12"/>
        <end position="31"/>
    </location>
</feature>
<keyword evidence="1" id="KW-0812">Transmembrane</keyword>